<dbReference type="EMBL" id="MFIZ01000028">
    <property type="protein sequence ID" value="OGG11429.1"/>
    <property type="molecule type" value="Genomic_DNA"/>
</dbReference>
<sequence length="119" mass="14598">MSGKDRRIKNTQANIFLKGLRSPDWYWSWRDPRVFVLKKELLHYKHHQVVSFFSNIYRFGGKLENCYLFTGVFFISDYHNNLKYEKDNEFHFSLYKLSIWYIIYPINVYYIKMSNTSLD</sequence>
<keyword evidence="1" id="KW-1133">Transmembrane helix</keyword>
<dbReference type="AlphaFoldDB" id="A0A1F5ZG05"/>
<comment type="caution">
    <text evidence="2">The sequence shown here is derived from an EMBL/GenBank/DDBJ whole genome shotgun (WGS) entry which is preliminary data.</text>
</comment>
<feature type="transmembrane region" description="Helical" evidence="1">
    <location>
        <begin position="92"/>
        <end position="111"/>
    </location>
</feature>
<gene>
    <name evidence="2" type="ORF">A2Z00_05600</name>
</gene>
<evidence type="ECO:0000313" key="2">
    <source>
        <dbReference type="EMBL" id="OGG11429.1"/>
    </source>
</evidence>
<keyword evidence="1" id="KW-0812">Transmembrane</keyword>
<dbReference type="Proteomes" id="UP000177268">
    <property type="component" value="Unassembled WGS sequence"/>
</dbReference>
<organism evidence="2 3">
    <name type="scientific">Candidatus Gottesmanbacteria bacterium RBG_13_45_10</name>
    <dbReference type="NCBI Taxonomy" id="1798370"/>
    <lineage>
        <taxon>Bacteria</taxon>
        <taxon>Candidatus Gottesmaniibacteriota</taxon>
    </lineage>
</organism>
<accession>A0A1F5ZG05</accession>
<keyword evidence="1" id="KW-0472">Membrane</keyword>
<reference evidence="2 3" key="1">
    <citation type="journal article" date="2016" name="Nat. Commun.">
        <title>Thousands of microbial genomes shed light on interconnected biogeochemical processes in an aquifer system.</title>
        <authorList>
            <person name="Anantharaman K."/>
            <person name="Brown C.T."/>
            <person name="Hug L.A."/>
            <person name="Sharon I."/>
            <person name="Castelle C.J."/>
            <person name="Probst A.J."/>
            <person name="Thomas B.C."/>
            <person name="Singh A."/>
            <person name="Wilkins M.J."/>
            <person name="Karaoz U."/>
            <person name="Brodie E.L."/>
            <person name="Williams K.H."/>
            <person name="Hubbard S.S."/>
            <person name="Banfield J.F."/>
        </authorList>
    </citation>
    <scope>NUCLEOTIDE SEQUENCE [LARGE SCALE GENOMIC DNA]</scope>
</reference>
<name>A0A1F5ZG05_9BACT</name>
<evidence type="ECO:0000256" key="1">
    <source>
        <dbReference type="SAM" id="Phobius"/>
    </source>
</evidence>
<evidence type="ECO:0000313" key="3">
    <source>
        <dbReference type="Proteomes" id="UP000177268"/>
    </source>
</evidence>
<protein>
    <submittedName>
        <fullName evidence="2">Uncharacterized protein</fullName>
    </submittedName>
</protein>
<proteinExistence type="predicted"/>